<protein>
    <recommendedName>
        <fullName evidence="1">Double Cache domain-containing protein</fullName>
    </recommendedName>
</protein>
<sequence length="308" mass="33698">MAASDVVDRETLRDFVEGGVSHFLSLTNLSDIMAFKGLVQTEGSEWNSGPLFLMLLTLDGSIIWHGDDPSAENKNLAAVEDSSGKKVFEEFLAKAKSGGGFVEYHWDDPTRPDDPLRKLSYAATYDSAWSGKTLLLVGGYEQDLSHLPYPVADLPRPEVTASEVVDRETLRIFVEESTKAFQSAYLTENYTGLSGTKNAFRAEGDWRSGSTYVWVVSDEGIIVFHGSEPHREGKPVNLDREDVNGFQFVQALISAGTTGSGYVEYYYDDPAIEGDEEIGSPKVGYVSSFMLPGLNSPFIVGSGIYVGI</sequence>
<feature type="domain" description="Double Cache" evidence="1">
    <location>
        <begin position="206"/>
        <end position="305"/>
    </location>
</feature>
<name>A0A0G2J4Z8_9SYNE</name>
<accession>A0A0G2J4Z8</accession>
<gene>
    <name evidence="2" type="ORF">TE42_04645</name>
</gene>
<evidence type="ECO:0000259" key="1">
    <source>
        <dbReference type="Pfam" id="PF08269"/>
    </source>
</evidence>
<dbReference type="PATRIC" id="fig|1604020.3.peg.342"/>
<organism evidence="2 3">
    <name type="scientific">Candidatus Synechococcus spongiarum SP3</name>
    <dbReference type="NCBI Taxonomy" id="1604020"/>
    <lineage>
        <taxon>Bacteria</taxon>
        <taxon>Bacillati</taxon>
        <taxon>Cyanobacteriota</taxon>
        <taxon>Cyanophyceae</taxon>
        <taxon>Synechococcales</taxon>
        <taxon>Synechococcaceae</taxon>
        <taxon>Synechococcus</taxon>
    </lineage>
</organism>
<dbReference type="Proteomes" id="UP000035067">
    <property type="component" value="Unassembled WGS sequence"/>
</dbReference>
<dbReference type="Pfam" id="PF08269">
    <property type="entry name" value="dCache_2"/>
    <property type="match status" value="2"/>
</dbReference>
<dbReference type="InterPro" id="IPR004010">
    <property type="entry name" value="Double_Cache_2"/>
</dbReference>
<dbReference type="Gene3D" id="3.30.450.20">
    <property type="entry name" value="PAS domain"/>
    <property type="match status" value="2"/>
</dbReference>
<dbReference type="AlphaFoldDB" id="A0A0G2J4Z8"/>
<evidence type="ECO:0000313" key="2">
    <source>
        <dbReference type="EMBL" id="KKZ12430.1"/>
    </source>
</evidence>
<proteinExistence type="predicted"/>
<dbReference type="EMBL" id="JXQG01000021">
    <property type="protein sequence ID" value="KKZ12430.1"/>
    <property type="molecule type" value="Genomic_DNA"/>
</dbReference>
<feature type="domain" description="Double Cache" evidence="1">
    <location>
        <begin position="46"/>
        <end position="122"/>
    </location>
</feature>
<evidence type="ECO:0000313" key="3">
    <source>
        <dbReference type="Proteomes" id="UP000035067"/>
    </source>
</evidence>
<reference evidence="2 3" key="1">
    <citation type="submission" date="2015-01" db="EMBL/GenBank/DDBJ databases">
        <title>Lifestyle Evolution in Cyanobacterial Symbionts of Sponges.</title>
        <authorList>
            <person name="Burgsdorf I."/>
            <person name="Slaby B.M."/>
            <person name="Handley K.M."/>
            <person name="Haber M."/>
            <person name="Blom J."/>
            <person name="Marshall C.W."/>
            <person name="Gilbert J.A."/>
            <person name="Hentschel U."/>
            <person name="Steindler L."/>
        </authorList>
    </citation>
    <scope>NUCLEOTIDE SEQUENCE [LARGE SCALE GENOMIC DNA]</scope>
    <source>
        <strain evidence="2">SP3</strain>
    </source>
</reference>
<comment type="caution">
    <text evidence="2">The sequence shown here is derived from an EMBL/GenBank/DDBJ whole genome shotgun (WGS) entry which is preliminary data.</text>
</comment>